<reference evidence="1 2" key="1">
    <citation type="journal article" date="2012" name="J. Bacteriol.">
        <title>Complete Genome Sequence of Providencia stuartii Clinical Isolate MRSN 2154.</title>
        <authorList>
            <person name="Clifford R.J."/>
            <person name="Hang J."/>
            <person name="Riley M.C."/>
            <person name="Onmus-Leone F."/>
            <person name="Kuschner R.A."/>
            <person name="Lesho E.P."/>
            <person name="Waterman P.E."/>
        </authorList>
    </citation>
    <scope>NUCLEOTIDE SEQUENCE [LARGE SCALE GENOMIC DNA]</scope>
    <source>
        <strain evidence="1 2">MRSN 2154</strain>
    </source>
</reference>
<evidence type="ECO:0000313" key="2">
    <source>
        <dbReference type="Proteomes" id="UP000005012"/>
    </source>
</evidence>
<dbReference type="PROSITE" id="PS51257">
    <property type="entry name" value="PROKAR_LIPOPROTEIN"/>
    <property type="match status" value="1"/>
</dbReference>
<dbReference type="CDD" id="cd09030">
    <property type="entry name" value="DUF1425"/>
    <property type="match status" value="1"/>
</dbReference>
<keyword evidence="1" id="KW-0449">Lipoprotein</keyword>
<dbReference type="OrthoDB" id="5616034at2"/>
<dbReference type="RefSeq" id="WP_014656171.1">
    <property type="nucleotide sequence ID" value="NC_017731.1"/>
</dbReference>
<dbReference type="InterPro" id="IPR010824">
    <property type="entry name" value="DUF1425"/>
</dbReference>
<dbReference type="Proteomes" id="UP000005012">
    <property type="component" value="Chromosome"/>
</dbReference>
<dbReference type="GeneID" id="93518942"/>
<dbReference type="InterPro" id="IPR038483">
    <property type="entry name" value="YcfL-like_sf"/>
</dbReference>
<dbReference type="HOGENOM" id="CLU_145387_2_0_6"/>
<evidence type="ECO:0000313" key="1">
    <source>
        <dbReference type="EMBL" id="AFH92219.1"/>
    </source>
</evidence>
<proteinExistence type="predicted"/>
<dbReference type="Gene3D" id="2.60.40.3230">
    <property type="match status" value="1"/>
</dbReference>
<gene>
    <name evidence="1" type="ordered locus">S70_01615</name>
</gene>
<organism evidence="1 2">
    <name type="scientific">Providencia stuartii (strain MRSN 2154)</name>
    <dbReference type="NCBI Taxonomy" id="1157951"/>
    <lineage>
        <taxon>Bacteria</taxon>
        <taxon>Pseudomonadati</taxon>
        <taxon>Pseudomonadota</taxon>
        <taxon>Gammaproteobacteria</taxon>
        <taxon>Enterobacterales</taxon>
        <taxon>Morganellaceae</taxon>
        <taxon>Providencia</taxon>
    </lineage>
</organism>
<name>A0A140NFG7_PROSM</name>
<sequence>MKKIWGTLIRILTLSAVVFALSACSWGKRDGLVFNDQQRVIMEPAVLAQGIIVEQPVVSVENYATVAKINMSNSQPNPMTVMYRLYWYDDKGLKIATTHDLQQMIPANSVISVNAESTSSLARNVRVYVFLPQMLGDK</sequence>
<reference evidence="2" key="2">
    <citation type="submission" date="2012-04" db="EMBL/GenBank/DDBJ databases">
        <title>Complete genome sequence of Providencia stuartii clinical isolate MRSN 2154.</title>
        <authorList>
            <person name="Clifford R.J."/>
            <person name="Hang J."/>
            <person name="Riley M.C."/>
            <person name="Onmus-Leone F."/>
            <person name="Kuschner R.A."/>
            <person name="Lesho E.P."/>
            <person name="Waterman P.E."/>
        </authorList>
    </citation>
    <scope>NUCLEOTIDE SEQUENCE [LARGE SCALE GENOMIC DNA]</scope>
    <source>
        <strain evidence="2">MRSN 2154</strain>
    </source>
</reference>
<protein>
    <submittedName>
        <fullName evidence="1">Lipoprotein</fullName>
    </submittedName>
</protein>
<accession>A0A140NFG7</accession>
<dbReference type="KEGG" id="psi:S70_01615"/>
<dbReference type="PATRIC" id="fig|1157951.4.peg.324"/>
<dbReference type="EMBL" id="CP003488">
    <property type="protein sequence ID" value="AFH92219.1"/>
    <property type="molecule type" value="Genomic_DNA"/>
</dbReference>
<dbReference type="AlphaFoldDB" id="A0A140NFG7"/>
<dbReference type="Pfam" id="PF07233">
    <property type="entry name" value="DUF1425"/>
    <property type="match status" value="1"/>
</dbReference>